<evidence type="ECO:0000256" key="4">
    <source>
        <dbReference type="PROSITE-ProRule" id="PRU00339"/>
    </source>
</evidence>
<name>A0A5P8KDZ9_9ACTN</name>
<proteinExistence type="inferred from homology"/>
<dbReference type="InterPro" id="IPR001867">
    <property type="entry name" value="OmpR/PhoB-type_DNA-bd"/>
</dbReference>
<dbReference type="RefSeq" id="WP_152172690.1">
    <property type="nucleotide sequence ID" value="NZ_CP045096.1"/>
</dbReference>
<dbReference type="Pfam" id="PF03704">
    <property type="entry name" value="BTAD"/>
    <property type="match status" value="1"/>
</dbReference>
<dbReference type="Pfam" id="PF00931">
    <property type="entry name" value="NB-ARC"/>
    <property type="match status" value="1"/>
</dbReference>
<keyword evidence="4" id="KW-0802">TPR repeat</keyword>
<dbReference type="GO" id="GO:0006355">
    <property type="term" value="P:regulation of DNA-templated transcription"/>
    <property type="evidence" value="ECO:0007669"/>
    <property type="project" value="InterPro"/>
</dbReference>
<dbReference type="InterPro" id="IPR002182">
    <property type="entry name" value="NB-ARC"/>
</dbReference>
<dbReference type="Proteomes" id="UP000327294">
    <property type="component" value="Chromosome"/>
</dbReference>
<keyword evidence="3" id="KW-0238">DNA-binding</keyword>
<dbReference type="InterPro" id="IPR011990">
    <property type="entry name" value="TPR-like_helical_dom_sf"/>
</dbReference>
<dbReference type="SMART" id="SM00028">
    <property type="entry name" value="TPR"/>
    <property type="match status" value="6"/>
</dbReference>
<dbReference type="CDD" id="cd15831">
    <property type="entry name" value="BTAD"/>
    <property type="match status" value="1"/>
</dbReference>
<dbReference type="InterPro" id="IPR005158">
    <property type="entry name" value="BTAD"/>
</dbReference>
<evidence type="ECO:0000256" key="1">
    <source>
        <dbReference type="ARBA" id="ARBA00005820"/>
    </source>
</evidence>
<dbReference type="Gene3D" id="3.40.50.300">
    <property type="entry name" value="P-loop containing nucleotide triphosphate hydrolases"/>
    <property type="match status" value="1"/>
</dbReference>
<dbReference type="SUPFAM" id="SSF48452">
    <property type="entry name" value="TPR-like"/>
    <property type="match status" value="3"/>
</dbReference>
<dbReference type="SUPFAM" id="SSF46894">
    <property type="entry name" value="C-terminal effector domain of the bipartite response regulators"/>
    <property type="match status" value="1"/>
</dbReference>
<evidence type="ECO:0000313" key="8">
    <source>
        <dbReference type="EMBL" id="QFR01362.1"/>
    </source>
</evidence>
<feature type="domain" description="Bacterial transcriptional activator" evidence="7">
    <location>
        <begin position="107"/>
        <end position="250"/>
    </location>
</feature>
<dbReference type="PRINTS" id="PR00364">
    <property type="entry name" value="DISEASERSIST"/>
</dbReference>
<dbReference type="KEGG" id="sphv:F9278_40095"/>
<dbReference type="Gene3D" id="1.25.40.10">
    <property type="entry name" value="Tetratricopeptide repeat domain"/>
    <property type="match status" value="3"/>
</dbReference>
<feature type="region of interest" description="Disordered" evidence="5">
    <location>
        <begin position="258"/>
        <end position="284"/>
    </location>
</feature>
<dbReference type="AlphaFoldDB" id="A0A5P8KDZ9"/>
<evidence type="ECO:0000259" key="6">
    <source>
        <dbReference type="SMART" id="SM00862"/>
    </source>
</evidence>
<sequence>MPARGTLVEIHVLGSVGLGSPERRLGVGSVKLQLLTAALALDVGRPVSLDTLVDRLWDDPPARARENVHTYVSRLRRAIRTVAPGSTAPSVAQRTHTYTLIADPRTVDWHRFLRLADRAGTVAAEGDDAGAAELFREAEDLWEEPLAGLPGLWATRMRSTLTERRRAVVMARTDVELRLGRFAEVVGELAPLVDEYRGDETLAGRLMTAYYGGGRHAEALHVHQSVRGILRSEFGTDPGEELTRIHRHILARGPVHELTRRPPDSRIPPPAVEPARPRPAPDHLPRQARLVGRRAEMDRIRAAIDTASRDGAVVTLESISGMAGVGKSALAIRAAHEFCDRFPEGSIYLNLRAHAQGQEPLAPTAALATLLRHVGVPPQSIPSDIEERATLWRRALGHRRALIVLDDAADPEQVRPLLPGTTECFVLITSRRRLVGLPRGRSLALDVLPTADAIALFREFAGLEELRGPDEQGGSDDTAEIERIVRLCGHLPLAIEIAANRLSAHPSWDLTVLRELLSRPADRLSQIRDGYSEIARAFEVSYQTLSRDEQSAFRLLSLHPGPEFGPCAAAALLGRPFDETERLLESLLQCHVLQEPVPNRFRFHDLLGEYAHLLCAAQDSDTHREAARSRLADHYLRTADHCDRLLYPRRIRLAVPDTAPTRAAAMNTTASRGPEPHNADDALSWFTTERQNLLSTENQLRQRGSRERAALLSHALAGFLDGECYWTDSVRLHETATEYWRTVEHEEGLCHALLDLSTAYMATGRFPETDRTAREALSRARAVGDRDTQAEALRELGILHWHLGQNQQALAFQKESLALSVATGDRWREARCQNNVAICLLYLGEHEDALSWFQDALAGFEATDDQRMLLKTLNNLGHLYLRTGDPEGARQTSEHSMRLAERTGSPSDRAILQINIAEIHLATGDAPAAVSLCRAAIPVFHSMGARKNEAIALTRLGRAYHALSDPDRAEDLIRRALTLAESIGAALEEVQAQLALGDCALVRGRTTAAEHLFRSALEAARRIHADEEEARAKAELERIRSQLIEFDRLRT</sequence>
<dbReference type="InterPro" id="IPR036388">
    <property type="entry name" value="WH-like_DNA-bd_sf"/>
</dbReference>
<dbReference type="PANTHER" id="PTHR47691:SF3">
    <property type="entry name" value="HTH-TYPE TRANSCRIPTIONAL REGULATOR RV0890C-RELATED"/>
    <property type="match status" value="1"/>
</dbReference>
<feature type="repeat" description="TPR" evidence="4">
    <location>
        <begin position="950"/>
        <end position="983"/>
    </location>
</feature>
<evidence type="ECO:0000256" key="3">
    <source>
        <dbReference type="ARBA" id="ARBA00023125"/>
    </source>
</evidence>
<dbReference type="SMART" id="SM01043">
    <property type="entry name" value="BTAD"/>
    <property type="match status" value="1"/>
</dbReference>
<evidence type="ECO:0000256" key="5">
    <source>
        <dbReference type="SAM" id="MobiDB-lite"/>
    </source>
</evidence>
<dbReference type="InterPro" id="IPR019734">
    <property type="entry name" value="TPR_rpt"/>
</dbReference>
<evidence type="ECO:0000259" key="7">
    <source>
        <dbReference type="SMART" id="SM01043"/>
    </source>
</evidence>
<comment type="similarity">
    <text evidence="1">Belongs to the AfsR/DnrI/RedD regulatory family.</text>
</comment>
<reference evidence="8 9" key="1">
    <citation type="submission" date="2019-10" db="EMBL/GenBank/DDBJ databases">
        <title>Streptomyces sp. strain GY16 isolated from leaves of Broussonetia papyrifera.</title>
        <authorList>
            <person name="Mo P."/>
        </authorList>
    </citation>
    <scope>NUCLEOTIDE SEQUENCE [LARGE SCALE GENOMIC DNA]</scope>
    <source>
        <strain evidence="8 9">GY16</strain>
    </source>
</reference>
<evidence type="ECO:0000313" key="9">
    <source>
        <dbReference type="Proteomes" id="UP000327294"/>
    </source>
</evidence>
<gene>
    <name evidence="8" type="ORF">F9278_40095</name>
</gene>
<dbReference type="GO" id="GO:0003677">
    <property type="term" value="F:DNA binding"/>
    <property type="evidence" value="ECO:0007669"/>
    <property type="project" value="UniProtKB-KW"/>
</dbReference>
<dbReference type="SMART" id="SM00862">
    <property type="entry name" value="Trans_reg_C"/>
    <property type="match status" value="1"/>
</dbReference>
<keyword evidence="9" id="KW-1185">Reference proteome</keyword>
<keyword evidence="2" id="KW-0902">Two-component regulatory system</keyword>
<feature type="domain" description="OmpR/PhoB-type" evidence="6">
    <location>
        <begin position="22"/>
        <end position="100"/>
    </location>
</feature>
<dbReference type="GO" id="GO:0000160">
    <property type="term" value="P:phosphorelay signal transduction system"/>
    <property type="evidence" value="ECO:0007669"/>
    <property type="project" value="UniProtKB-KW"/>
</dbReference>
<dbReference type="PROSITE" id="PS50005">
    <property type="entry name" value="TPR"/>
    <property type="match status" value="1"/>
</dbReference>
<evidence type="ECO:0000256" key="2">
    <source>
        <dbReference type="ARBA" id="ARBA00023012"/>
    </source>
</evidence>
<dbReference type="InterPro" id="IPR027417">
    <property type="entry name" value="P-loop_NTPase"/>
</dbReference>
<dbReference type="Pfam" id="PF13424">
    <property type="entry name" value="TPR_12"/>
    <property type="match status" value="3"/>
</dbReference>
<dbReference type="Gene3D" id="1.10.10.10">
    <property type="entry name" value="Winged helix-like DNA-binding domain superfamily/Winged helix DNA-binding domain"/>
    <property type="match status" value="1"/>
</dbReference>
<dbReference type="EMBL" id="CP045096">
    <property type="protein sequence ID" value="QFR01362.1"/>
    <property type="molecule type" value="Genomic_DNA"/>
</dbReference>
<dbReference type="GO" id="GO:0043531">
    <property type="term" value="F:ADP binding"/>
    <property type="evidence" value="ECO:0007669"/>
    <property type="project" value="InterPro"/>
</dbReference>
<dbReference type="Pfam" id="PF00486">
    <property type="entry name" value="Trans_reg_C"/>
    <property type="match status" value="1"/>
</dbReference>
<dbReference type="SUPFAM" id="SSF52540">
    <property type="entry name" value="P-loop containing nucleoside triphosphate hydrolases"/>
    <property type="match status" value="1"/>
</dbReference>
<dbReference type="InterPro" id="IPR016032">
    <property type="entry name" value="Sig_transdc_resp-reg_C-effctor"/>
</dbReference>
<protein>
    <submittedName>
        <fullName evidence="8">Tetratricopeptide repeat protein</fullName>
    </submittedName>
</protein>
<dbReference type="PANTHER" id="PTHR47691">
    <property type="entry name" value="REGULATOR-RELATED"/>
    <property type="match status" value="1"/>
</dbReference>
<organism evidence="8 9">
    <name type="scientific">Streptomyces phaeolivaceus</name>
    <dbReference type="NCBI Taxonomy" id="2653200"/>
    <lineage>
        <taxon>Bacteria</taxon>
        <taxon>Bacillati</taxon>
        <taxon>Actinomycetota</taxon>
        <taxon>Actinomycetes</taxon>
        <taxon>Kitasatosporales</taxon>
        <taxon>Streptomycetaceae</taxon>
        <taxon>Streptomyces</taxon>
    </lineage>
</organism>
<feature type="compositionally biased region" description="Basic and acidic residues" evidence="5">
    <location>
        <begin position="275"/>
        <end position="284"/>
    </location>
</feature>
<accession>A0A5P8KDZ9</accession>